<dbReference type="Pfam" id="PF06888">
    <property type="entry name" value="Put_Phosphatase"/>
    <property type="match status" value="1"/>
</dbReference>
<gene>
    <name evidence="2" type="ORF">ODALV1_LOCUS16108</name>
</gene>
<dbReference type="InterPro" id="IPR023214">
    <property type="entry name" value="HAD_sf"/>
</dbReference>
<dbReference type="PIRSF" id="PIRSF031051">
    <property type="entry name" value="PyrdxlP_Pase_PHOSPHO2"/>
    <property type="match status" value="1"/>
</dbReference>
<evidence type="ECO:0000256" key="1">
    <source>
        <dbReference type="SAM" id="MobiDB-lite"/>
    </source>
</evidence>
<dbReference type="PANTHER" id="PTHR20889">
    <property type="entry name" value="PHOSPHATASE, ORPHAN 1, 2"/>
    <property type="match status" value="1"/>
</dbReference>
<evidence type="ECO:0000313" key="3">
    <source>
        <dbReference type="Proteomes" id="UP001642540"/>
    </source>
</evidence>
<evidence type="ECO:0008006" key="4">
    <source>
        <dbReference type="Google" id="ProtNLM"/>
    </source>
</evidence>
<organism evidence="2 3">
    <name type="scientific">Orchesella dallaii</name>
    <dbReference type="NCBI Taxonomy" id="48710"/>
    <lineage>
        <taxon>Eukaryota</taxon>
        <taxon>Metazoa</taxon>
        <taxon>Ecdysozoa</taxon>
        <taxon>Arthropoda</taxon>
        <taxon>Hexapoda</taxon>
        <taxon>Collembola</taxon>
        <taxon>Entomobryomorpha</taxon>
        <taxon>Entomobryoidea</taxon>
        <taxon>Orchesellidae</taxon>
        <taxon>Orchesellinae</taxon>
        <taxon>Orchesella</taxon>
    </lineage>
</organism>
<protein>
    <recommendedName>
        <fullName evidence="4">Pyridoxal phosphate phosphatase PHOSPHO2</fullName>
    </recommendedName>
</protein>
<dbReference type="Gene3D" id="3.40.50.1000">
    <property type="entry name" value="HAD superfamily/HAD-like"/>
    <property type="match status" value="1"/>
</dbReference>
<dbReference type="PANTHER" id="PTHR20889:SF12">
    <property type="entry name" value="LP01149P"/>
    <property type="match status" value="1"/>
</dbReference>
<dbReference type="Proteomes" id="UP001642540">
    <property type="component" value="Unassembled WGS sequence"/>
</dbReference>
<name>A0ABP1R137_9HEXA</name>
<evidence type="ECO:0000313" key="2">
    <source>
        <dbReference type="EMBL" id="CAL8113638.1"/>
    </source>
</evidence>
<keyword evidence="3" id="KW-1185">Reference proteome</keyword>
<proteinExistence type="predicted"/>
<reference evidence="2 3" key="1">
    <citation type="submission" date="2024-08" db="EMBL/GenBank/DDBJ databases">
        <authorList>
            <person name="Cucini C."/>
            <person name="Frati F."/>
        </authorList>
    </citation>
    <scope>NUCLEOTIDE SEQUENCE [LARGE SCALE GENOMIC DNA]</scope>
</reference>
<accession>A0ABP1R137</accession>
<sequence>MSGVNDNHDSRLSYEENDNEPKSRGTAQAYLFAFDFDHTIINLNSDYEFPNLIDTPLPESISDRNKEVSFIEYMNSVFRFLHSQNASIADLREFIRKLEPTKGMVSLLTSLVRYKQSQGDSIKLLVISDSNDLTISEWLKAQIIDRLPSTPTQFPFDVITNTSIIHETEGLLQVKGYEHQTSCRTCPSNLCKGSALKKYTDLHGPFTRTFYVGDGFNDICPTLNLSSQCFVFPRINYYMYKWLQKDDNKKRLKANIVFWDDANVIHNTIRSHVVEFK</sequence>
<dbReference type="NCBIfam" id="TIGR01488">
    <property type="entry name" value="HAD-SF-IB"/>
    <property type="match status" value="1"/>
</dbReference>
<dbReference type="InterPro" id="IPR036412">
    <property type="entry name" value="HAD-like_sf"/>
</dbReference>
<feature type="region of interest" description="Disordered" evidence="1">
    <location>
        <begin position="1"/>
        <end position="22"/>
    </location>
</feature>
<dbReference type="EMBL" id="CAXLJM020000049">
    <property type="protein sequence ID" value="CAL8113638.1"/>
    <property type="molecule type" value="Genomic_DNA"/>
</dbReference>
<comment type="caution">
    <text evidence="2">The sequence shown here is derived from an EMBL/GenBank/DDBJ whole genome shotgun (WGS) entry which is preliminary data.</text>
</comment>
<dbReference type="InterPro" id="IPR016965">
    <property type="entry name" value="Pase_PHOSPHO-typ"/>
</dbReference>
<dbReference type="SUPFAM" id="SSF56784">
    <property type="entry name" value="HAD-like"/>
    <property type="match status" value="1"/>
</dbReference>